<gene>
    <name evidence="2" type="ORF">IEE83_09225</name>
</gene>
<dbReference type="RefSeq" id="WP_194120292.1">
    <property type="nucleotide sequence ID" value="NZ_JACYGY010000001.1"/>
</dbReference>
<reference evidence="3" key="1">
    <citation type="submission" date="2023-07" db="EMBL/GenBank/DDBJ databases">
        <title>Dyadobacter sp. nov 'subterranea' isolated from contaminted grondwater.</title>
        <authorList>
            <person name="Szabo I."/>
            <person name="Al-Omari J."/>
            <person name="Szerdahelyi S.G."/>
            <person name="Rado J."/>
        </authorList>
    </citation>
    <scope>NUCLEOTIDE SEQUENCE [LARGE SCALE GENOMIC DNA]</scope>
    <source>
        <strain evidence="3">UP-52</strain>
    </source>
</reference>
<sequence>MNQRNLDYLQNQLKYTGFGENLTDQLKENLAKENSRFVLVHKAQYGKDELTAALQFSRSMQSELYFFNSYKASLAKSGQGGGPSQRFYIGKEGSNITLKEAYNLLDGRSVHKDMTTRQGRLYQAWLQLDFKNTLPNGNFKMLQFGRNYGFDLFESLKKLPIQEIHVQADRVKILDSLKKGNRQQVTLSGPSDGQKVFIEANPQFKAIILYDSSYHRMRQSPQAPAVSEERSQAVKQDDKTQKNSADRTQRYEQNETKSTKAKGLSR</sequence>
<feature type="region of interest" description="Disordered" evidence="1">
    <location>
        <begin position="219"/>
        <end position="266"/>
    </location>
</feature>
<evidence type="ECO:0008006" key="4">
    <source>
        <dbReference type="Google" id="ProtNLM"/>
    </source>
</evidence>
<feature type="compositionally biased region" description="Basic and acidic residues" evidence="1">
    <location>
        <begin position="227"/>
        <end position="258"/>
    </location>
</feature>
<keyword evidence="3" id="KW-1185">Reference proteome</keyword>
<organism evidence="2 3">
    <name type="scientific">Dyadobacter subterraneus</name>
    <dbReference type="NCBI Taxonomy" id="2773304"/>
    <lineage>
        <taxon>Bacteria</taxon>
        <taxon>Pseudomonadati</taxon>
        <taxon>Bacteroidota</taxon>
        <taxon>Cytophagia</taxon>
        <taxon>Cytophagales</taxon>
        <taxon>Spirosomataceae</taxon>
        <taxon>Dyadobacter</taxon>
    </lineage>
</organism>
<comment type="caution">
    <text evidence="2">The sequence shown here is derived from an EMBL/GenBank/DDBJ whole genome shotgun (WGS) entry which is preliminary data.</text>
</comment>
<evidence type="ECO:0000256" key="1">
    <source>
        <dbReference type="SAM" id="MobiDB-lite"/>
    </source>
</evidence>
<name>A0ABR9WAR2_9BACT</name>
<proteinExistence type="predicted"/>
<accession>A0ABR9WAR2</accession>
<evidence type="ECO:0000313" key="2">
    <source>
        <dbReference type="EMBL" id="MBE9462061.1"/>
    </source>
</evidence>
<evidence type="ECO:0000313" key="3">
    <source>
        <dbReference type="Proteomes" id="UP000634134"/>
    </source>
</evidence>
<dbReference type="Proteomes" id="UP000634134">
    <property type="component" value="Unassembled WGS sequence"/>
</dbReference>
<protein>
    <recommendedName>
        <fullName evidence="4">DUF3945 domain-containing protein</fullName>
    </recommendedName>
</protein>
<dbReference type="EMBL" id="JACYGY010000001">
    <property type="protein sequence ID" value="MBE9462061.1"/>
    <property type="molecule type" value="Genomic_DNA"/>
</dbReference>